<proteinExistence type="predicted"/>
<dbReference type="InterPro" id="IPR036271">
    <property type="entry name" value="Tet_transcr_reg_TetR-rel_C_sf"/>
</dbReference>
<dbReference type="AlphaFoldDB" id="A0AAE3GJ81"/>
<accession>A0AAE3GJ81</accession>
<dbReference type="Pfam" id="PF00440">
    <property type="entry name" value="TetR_N"/>
    <property type="match status" value="1"/>
</dbReference>
<feature type="domain" description="HTH tetR-type" evidence="3">
    <location>
        <begin position="16"/>
        <end position="76"/>
    </location>
</feature>
<dbReference type="Proteomes" id="UP001206128">
    <property type="component" value="Unassembled WGS sequence"/>
</dbReference>
<dbReference type="PRINTS" id="PR00455">
    <property type="entry name" value="HTHTETR"/>
</dbReference>
<dbReference type="PANTHER" id="PTHR30055">
    <property type="entry name" value="HTH-TYPE TRANSCRIPTIONAL REGULATOR RUTR"/>
    <property type="match status" value="1"/>
</dbReference>
<evidence type="ECO:0000256" key="1">
    <source>
        <dbReference type="ARBA" id="ARBA00023125"/>
    </source>
</evidence>
<comment type="caution">
    <text evidence="4">The sequence shown here is derived from an EMBL/GenBank/DDBJ whole genome shotgun (WGS) entry which is preliminary data.</text>
</comment>
<dbReference type="GO" id="GO:0003700">
    <property type="term" value="F:DNA-binding transcription factor activity"/>
    <property type="evidence" value="ECO:0007669"/>
    <property type="project" value="TreeGrafter"/>
</dbReference>
<evidence type="ECO:0000256" key="2">
    <source>
        <dbReference type="PROSITE-ProRule" id="PRU00335"/>
    </source>
</evidence>
<protein>
    <submittedName>
        <fullName evidence="4">Transcriptional regulator, TetR family</fullName>
    </submittedName>
</protein>
<dbReference type="Gene3D" id="1.10.10.60">
    <property type="entry name" value="Homeodomain-like"/>
    <property type="match status" value="1"/>
</dbReference>
<dbReference type="InterPro" id="IPR041678">
    <property type="entry name" value="TetR_C_16"/>
</dbReference>
<dbReference type="EMBL" id="JAMTCK010000013">
    <property type="protein sequence ID" value="MCP2168402.1"/>
    <property type="molecule type" value="Genomic_DNA"/>
</dbReference>
<evidence type="ECO:0000313" key="5">
    <source>
        <dbReference type="Proteomes" id="UP001206128"/>
    </source>
</evidence>
<dbReference type="SUPFAM" id="SSF48498">
    <property type="entry name" value="Tetracyclin repressor-like, C-terminal domain"/>
    <property type="match status" value="1"/>
</dbReference>
<keyword evidence="5" id="KW-1185">Reference proteome</keyword>
<dbReference type="PROSITE" id="PS50977">
    <property type="entry name" value="HTH_TETR_2"/>
    <property type="match status" value="1"/>
</dbReference>
<keyword evidence="1 2" id="KW-0238">DNA-binding</keyword>
<dbReference type="RefSeq" id="WP_253776199.1">
    <property type="nucleotide sequence ID" value="NZ_JAMTCK010000013.1"/>
</dbReference>
<name>A0AAE3GJ81_9PSEU</name>
<dbReference type="Pfam" id="PF17920">
    <property type="entry name" value="TetR_C_16"/>
    <property type="match status" value="1"/>
</dbReference>
<evidence type="ECO:0000313" key="4">
    <source>
        <dbReference type="EMBL" id="MCP2168402.1"/>
    </source>
</evidence>
<reference evidence="4" key="1">
    <citation type="submission" date="2022-06" db="EMBL/GenBank/DDBJ databases">
        <title>Genomic Encyclopedia of Archaeal and Bacterial Type Strains, Phase II (KMG-II): from individual species to whole genera.</title>
        <authorList>
            <person name="Goeker M."/>
        </authorList>
    </citation>
    <scope>NUCLEOTIDE SEQUENCE</scope>
    <source>
        <strain evidence="4">DSM 43935</strain>
    </source>
</reference>
<feature type="DNA-binding region" description="H-T-H motif" evidence="2">
    <location>
        <begin position="39"/>
        <end position="58"/>
    </location>
</feature>
<gene>
    <name evidence="4" type="ORF">LX83_005280</name>
</gene>
<dbReference type="PANTHER" id="PTHR30055:SF235">
    <property type="entry name" value="TRANSCRIPTIONAL REGULATORY PROTEIN"/>
    <property type="match status" value="1"/>
</dbReference>
<organism evidence="4 5">
    <name type="scientific">Goodfellowiella coeruleoviolacea</name>
    <dbReference type="NCBI Taxonomy" id="334858"/>
    <lineage>
        <taxon>Bacteria</taxon>
        <taxon>Bacillati</taxon>
        <taxon>Actinomycetota</taxon>
        <taxon>Actinomycetes</taxon>
        <taxon>Pseudonocardiales</taxon>
        <taxon>Pseudonocardiaceae</taxon>
        <taxon>Goodfellowiella</taxon>
    </lineage>
</organism>
<dbReference type="InterPro" id="IPR009057">
    <property type="entry name" value="Homeodomain-like_sf"/>
</dbReference>
<evidence type="ECO:0000259" key="3">
    <source>
        <dbReference type="PROSITE" id="PS50977"/>
    </source>
</evidence>
<dbReference type="GO" id="GO:0000976">
    <property type="term" value="F:transcription cis-regulatory region binding"/>
    <property type="evidence" value="ECO:0007669"/>
    <property type="project" value="TreeGrafter"/>
</dbReference>
<dbReference type="SUPFAM" id="SSF46689">
    <property type="entry name" value="Homeodomain-like"/>
    <property type="match status" value="1"/>
</dbReference>
<sequence>MEEAATPRLTRSQRRRRTEERILARARELFAESGYERTTIRAVAARAGVDPALVMQYFGAKDELFRRAVAVSTEEVADGGPERLVERLLAAVGVKLGEQPPSSLALLRSMLTHPEATEHVRTSISGQLAHIQATIPGEDAELRAALIVATLFGVTLGRHLLDLDALRDVPPERIAALLRPAFTALAEGQATSDATGR</sequence>
<dbReference type="InterPro" id="IPR050109">
    <property type="entry name" value="HTH-type_TetR-like_transc_reg"/>
</dbReference>
<dbReference type="Gene3D" id="1.10.357.10">
    <property type="entry name" value="Tetracycline Repressor, domain 2"/>
    <property type="match status" value="1"/>
</dbReference>
<dbReference type="InterPro" id="IPR001647">
    <property type="entry name" value="HTH_TetR"/>
</dbReference>